<comment type="caution">
    <text evidence="6">The sequence shown here is derived from an EMBL/GenBank/DDBJ whole genome shotgun (WGS) entry which is preliminary data.</text>
</comment>
<dbReference type="InterPro" id="IPR002048">
    <property type="entry name" value="EF_hand_dom"/>
</dbReference>
<proteinExistence type="predicted"/>
<feature type="domain" description="EF-hand" evidence="5">
    <location>
        <begin position="229"/>
        <end position="264"/>
    </location>
</feature>
<dbReference type="Proteomes" id="UP001162640">
    <property type="component" value="Unassembled WGS sequence"/>
</dbReference>
<sequence length="401" mass="44736">MAPQEIKKPKSPKGGKTPGKSAKSPGKGKSDKSGSKKSDGDKKAKKGDSKKNIKGEGEKKAPTKKPSNPMKKQNSKKGKPGAPGKPPPGSGRPPPGGKKYAPNGAGAPKGKKKKRGEDDGGGRKKNNFWLHLYHKFIHAENVVIKNQETAESVEALGLTQKHLKKLKLQFEEIDLDGSGSIDSEEFFEILEENRSPFTDALFALIDLDGSGTIEFEEYIMVCVTYCMYTRKDILKFVFDVFDKDGSGTIDEKEFITLCNTVNNAAPLFPGNFAEAITQFDTNDDGLIDFNEFMELDKRYPLVLFPAFRLQDRMMKKTLGEKSWVKVHENIEKERKIREYMEAHGGQRPPDSIFKKGMKKICGCFFSKEREIKMDAIAKSQERAKEQMRRNENAKKAMGTAA</sequence>
<evidence type="ECO:0000313" key="6">
    <source>
        <dbReference type="EMBL" id="GMH69510.1"/>
    </source>
</evidence>
<dbReference type="SMART" id="SM00054">
    <property type="entry name" value="EFh"/>
    <property type="match status" value="4"/>
</dbReference>
<dbReference type="EMBL" id="BLQM01000149">
    <property type="protein sequence ID" value="GMH69510.1"/>
    <property type="molecule type" value="Genomic_DNA"/>
</dbReference>
<evidence type="ECO:0000256" key="4">
    <source>
        <dbReference type="SAM" id="MobiDB-lite"/>
    </source>
</evidence>
<accession>A0A9W7AGH6</accession>
<protein>
    <recommendedName>
        <fullName evidence="5">EF-hand domain-containing protein</fullName>
    </recommendedName>
</protein>
<dbReference type="InterPro" id="IPR018247">
    <property type="entry name" value="EF_Hand_1_Ca_BS"/>
</dbReference>
<keyword evidence="2" id="KW-0677">Repeat</keyword>
<feature type="domain" description="EF-hand" evidence="5">
    <location>
        <begin position="161"/>
        <end position="196"/>
    </location>
</feature>
<evidence type="ECO:0000256" key="3">
    <source>
        <dbReference type="ARBA" id="ARBA00022837"/>
    </source>
</evidence>
<feature type="compositionally biased region" description="Low complexity" evidence="4">
    <location>
        <begin position="97"/>
        <end position="108"/>
    </location>
</feature>
<feature type="region of interest" description="Disordered" evidence="4">
    <location>
        <begin position="1"/>
        <end position="123"/>
    </location>
</feature>
<dbReference type="PANTHER" id="PTHR45942">
    <property type="entry name" value="PROTEIN PHOSPATASE 3 REGULATORY SUBUNIT B ALPHA ISOFORM TYPE 1"/>
    <property type="match status" value="1"/>
</dbReference>
<feature type="region of interest" description="Disordered" evidence="4">
    <location>
        <begin position="379"/>
        <end position="401"/>
    </location>
</feature>
<keyword evidence="3" id="KW-0106">Calcium</keyword>
<dbReference type="Pfam" id="PF13499">
    <property type="entry name" value="EF-hand_7"/>
    <property type="match status" value="2"/>
</dbReference>
<feature type="domain" description="EF-hand" evidence="5">
    <location>
        <begin position="199"/>
        <end position="228"/>
    </location>
</feature>
<evidence type="ECO:0000256" key="2">
    <source>
        <dbReference type="ARBA" id="ARBA00022737"/>
    </source>
</evidence>
<dbReference type="AlphaFoldDB" id="A0A9W7AGH6"/>
<gene>
    <name evidence="6" type="ORF">TL16_g05176</name>
</gene>
<feature type="compositionally biased region" description="Basic and acidic residues" evidence="4">
    <location>
        <begin position="379"/>
        <end position="394"/>
    </location>
</feature>
<name>A0A9W7AGH6_9STRA</name>
<keyword evidence="1" id="KW-0479">Metal-binding</keyword>
<evidence type="ECO:0000313" key="7">
    <source>
        <dbReference type="Proteomes" id="UP001162640"/>
    </source>
</evidence>
<evidence type="ECO:0000259" key="5">
    <source>
        <dbReference type="PROSITE" id="PS50222"/>
    </source>
</evidence>
<feature type="compositionally biased region" description="Basic and acidic residues" evidence="4">
    <location>
        <begin position="28"/>
        <end position="61"/>
    </location>
</feature>
<feature type="compositionally biased region" description="Pro residues" evidence="4">
    <location>
        <begin position="83"/>
        <end position="96"/>
    </location>
</feature>
<organism evidence="6 7">
    <name type="scientific">Triparma laevis f. inornata</name>
    <dbReference type="NCBI Taxonomy" id="1714386"/>
    <lineage>
        <taxon>Eukaryota</taxon>
        <taxon>Sar</taxon>
        <taxon>Stramenopiles</taxon>
        <taxon>Ochrophyta</taxon>
        <taxon>Bolidophyceae</taxon>
        <taxon>Parmales</taxon>
        <taxon>Triparmaceae</taxon>
        <taxon>Triparma</taxon>
    </lineage>
</organism>
<dbReference type="SUPFAM" id="SSF47473">
    <property type="entry name" value="EF-hand"/>
    <property type="match status" value="1"/>
</dbReference>
<feature type="compositionally biased region" description="Low complexity" evidence="4">
    <location>
        <begin position="12"/>
        <end position="27"/>
    </location>
</feature>
<feature type="domain" description="EF-hand" evidence="5">
    <location>
        <begin position="267"/>
        <end position="302"/>
    </location>
</feature>
<dbReference type="Gene3D" id="1.10.238.10">
    <property type="entry name" value="EF-hand"/>
    <property type="match status" value="1"/>
</dbReference>
<dbReference type="InterPro" id="IPR011992">
    <property type="entry name" value="EF-hand-dom_pair"/>
</dbReference>
<evidence type="ECO:0000256" key="1">
    <source>
        <dbReference type="ARBA" id="ARBA00022723"/>
    </source>
</evidence>
<dbReference type="PROSITE" id="PS00018">
    <property type="entry name" value="EF_HAND_1"/>
    <property type="match status" value="4"/>
</dbReference>
<reference evidence="7" key="1">
    <citation type="journal article" date="2023" name="Commun. Biol.">
        <title>Genome analysis of Parmales, the sister group of diatoms, reveals the evolutionary specialization of diatoms from phago-mixotrophs to photoautotrophs.</title>
        <authorList>
            <person name="Ban H."/>
            <person name="Sato S."/>
            <person name="Yoshikawa S."/>
            <person name="Yamada K."/>
            <person name="Nakamura Y."/>
            <person name="Ichinomiya M."/>
            <person name="Sato N."/>
            <person name="Blanc-Mathieu R."/>
            <person name="Endo H."/>
            <person name="Kuwata A."/>
            <person name="Ogata H."/>
        </authorList>
    </citation>
    <scope>NUCLEOTIDE SEQUENCE [LARGE SCALE GENOMIC DNA]</scope>
</reference>
<dbReference type="GO" id="GO:0005509">
    <property type="term" value="F:calcium ion binding"/>
    <property type="evidence" value="ECO:0007669"/>
    <property type="project" value="InterPro"/>
</dbReference>
<dbReference type="PROSITE" id="PS50222">
    <property type="entry name" value="EF_HAND_2"/>
    <property type="match status" value="4"/>
</dbReference>